<dbReference type="RefSeq" id="WP_106891226.1">
    <property type="nucleotide sequence ID" value="NZ_CP027860.1"/>
</dbReference>
<name>A0A2P1PR44_9GAMM</name>
<dbReference type="FunFam" id="1.20.1260.100:FF:000001">
    <property type="entry name" value="translocator protein 2"/>
    <property type="match status" value="1"/>
</dbReference>
<keyword evidence="3 6" id="KW-0812">Transmembrane</keyword>
<dbReference type="PANTHER" id="PTHR10057">
    <property type="entry name" value="PERIPHERAL-TYPE BENZODIAZEPINE RECEPTOR"/>
    <property type="match status" value="1"/>
</dbReference>
<evidence type="ECO:0000256" key="6">
    <source>
        <dbReference type="SAM" id="Phobius"/>
    </source>
</evidence>
<evidence type="ECO:0000256" key="1">
    <source>
        <dbReference type="ARBA" id="ARBA00004141"/>
    </source>
</evidence>
<dbReference type="OrthoDB" id="9795496at2"/>
<dbReference type="PANTHER" id="PTHR10057:SF0">
    <property type="entry name" value="TRANSLOCATOR PROTEIN"/>
    <property type="match status" value="1"/>
</dbReference>
<evidence type="ECO:0000256" key="4">
    <source>
        <dbReference type="ARBA" id="ARBA00022989"/>
    </source>
</evidence>
<dbReference type="InterPro" id="IPR038330">
    <property type="entry name" value="TspO/MBR-related_sf"/>
</dbReference>
<keyword evidence="8" id="KW-1185">Reference proteome</keyword>
<proteinExistence type="inferred from homology"/>
<evidence type="ECO:0000256" key="5">
    <source>
        <dbReference type="ARBA" id="ARBA00023136"/>
    </source>
</evidence>
<dbReference type="Gene3D" id="1.20.1260.100">
    <property type="entry name" value="TspO/MBR protein"/>
    <property type="match status" value="1"/>
</dbReference>
<dbReference type="GO" id="GO:0033013">
    <property type="term" value="P:tetrapyrrole metabolic process"/>
    <property type="evidence" value="ECO:0007669"/>
    <property type="project" value="UniProtKB-ARBA"/>
</dbReference>
<dbReference type="Pfam" id="PF03073">
    <property type="entry name" value="TspO_MBR"/>
    <property type="match status" value="1"/>
</dbReference>
<protein>
    <submittedName>
        <fullName evidence="7">Sensory protein</fullName>
    </submittedName>
</protein>
<sequence>MSPPRPLWQSVLGLCSALVCCFGVAAIGAFGSMNAPSFYTQLQQPSWAPPAWLFGPVWTVLYALMAVSVWRVWQLAVPGKSGRAVLWFSGHLVLNGLWSWVFFAWQAGGWAMVNITALWLSIALCMRLFWPISRAASLLLLPYLAWVTFASVLNWAMWRLNPGLL</sequence>
<comment type="similarity">
    <text evidence="2">Belongs to the TspO/BZRP family.</text>
</comment>
<reference evidence="7 8" key="2">
    <citation type="submission" date="2018-03" db="EMBL/GenBank/DDBJ databases">
        <authorList>
            <person name="Keele B.F."/>
        </authorList>
    </citation>
    <scope>NUCLEOTIDE SEQUENCE [LARGE SCALE GENOMIC DNA]</scope>
    <source>
        <strain evidence="7 8">D13</strain>
    </source>
</reference>
<feature type="transmembrane region" description="Helical" evidence="6">
    <location>
        <begin position="137"/>
        <end position="158"/>
    </location>
</feature>
<dbReference type="PIRSF" id="PIRSF005859">
    <property type="entry name" value="PBR"/>
    <property type="match status" value="1"/>
</dbReference>
<keyword evidence="4 6" id="KW-1133">Transmembrane helix</keyword>
<comment type="subcellular location">
    <subcellularLocation>
        <location evidence="1">Membrane</location>
        <topology evidence="1">Multi-pass membrane protein</topology>
    </subcellularLocation>
</comment>
<gene>
    <name evidence="7" type="ORF">C7S18_08900</name>
</gene>
<organism evidence="7 8">
    <name type="scientific">Ahniella affigens</name>
    <dbReference type="NCBI Taxonomy" id="2021234"/>
    <lineage>
        <taxon>Bacteria</taxon>
        <taxon>Pseudomonadati</taxon>
        <taxon>Pseudomonadota</taxon>
        <taxon>Gammaproteobacteria</taxon>
        <taxon>Lysobacterales</taxon>
        <taxon>Rhodanobacteraceae</taxon>
        <taxon>Ahniella</taxon>
    </lineage>
</organism>
<feature type="transmembrane region" description="Helical" evidence="6">
    <location>
        <begin position="12"/>
        <end position="31"/>
    </location>
</feature>
<accession>A0A2P1PR44</accession>
<reference evidence="7 8" key="1">
    <citation type="submission" date="2018-03" db="EMBL/GenBank/DDBJ databases">
        <title>Ahniella affigens gen. nov., sp. nov., a gammaproteobacterium isolated from sandy soil near a stream.</title>
        <authorList>
            <person name="Ko Y."/>
            <person name="Kim J.-H."/>
        </authorList>
    </citation>
    <scope>NUCLEOTIDE SEQUENCE [LARGE SCALE GENOMIC DNA]</scope>
    <source>
        <strain evidence="7 8">D13</strain>
    </source>
</reference>
<dbReference type="AlphaFoldDB" id="A0A2P1PR44"/>
<dbReference type="EMBL" id="CP027860">
    <property type="protein sequence ID" value="AVP97302.1"/>
    <property type="molecule type" value="Genomic_DNA"/>
</dbReference>
<evidence type="ECO:0000256" key="2">
    <source>
        <dbReference type="ARBA" id="ARBA00007524"/>
    </source>
</evidence>
<dbReference type="Proteomes" id="UP000241074">
    <property type="component" value="Chromosome"/>
</dbReference>
<dbReference type="KEGG" id="xba:C7S18_08900"/>
<dbReference type="GO" id="GO:0016020">
    <property type="term" value="C:membrane"/>
    <property type="evidence" value="ECO:0007669"/>
    <property type="project" value="UniProtKB-SubCell"/>
</dbReference>
<feature type="transmembrane region" description="Helical" evidence="6">
    <location>
        <begin position="85"/>
        <end position="105"/>
    </location>
</feature>
<dbReference type="InterPro" id="IPR004307">
    <property type="entry name" value="TspO_MBR"/>
</dbReference>
<evidence type="ECO:0000313" key="8">
    <source>
        <dbReference type="Proteomes" id="UP000241074"/>
    </source>
</evidence>
<evidence type="ECO:0000256" key="3">
    <source>
        <dbReference type="ARBA" id="ARBA00022692"/>
    </source>
</evidence>
<evidence type="ECO:0000313" key="7">
    <source>
        <dbReference type="EMBL" id="AVP97302.1"/>
    </source>
</evidence>
<keyword evidence="5 6" id="KW-0472">Membrane</keyword>
<feature type="transmembrane region" description="Helical" evidence="6">
    <location>
        <begin position="51"/>
        <end position="73"/>
    </location>
</feature>
<dbReference type="CDD" id="cd15904">
    <property type="entry name" value="TSPO_MBR"/>
    <property type="match status" value="1"/>
</dbReference>
<feature type="transmembrane region" description="Helical" evidence="6">
    <location>
        <begin position="111"/>
        <end position="130"/>
    </location>
</feature>